<dbReference type="Proteomes" id="UP000305095">
    <property type="component" value="Unassembled WGS sequence"/>
</dbReference>
<accession>A0A4U6RTX7</accession>
<protein>
    <submittedName>
        <fullName evidence="1">Uncharacterized protein</fullName>
    </submittedName>
</protein>
<gene>
    <name evidence="1" type="ORF">FDV58_29670</name>
</gene>
<dbReference type="AlphaFoldDB" id="A0A4U6RTX7"/>
<proteinExistence type="predicted"/>
<evidence type="ECO:0000313" key="1">
    <source>
        <dbReference type="EMBL" id="TKV77761.1"/>
    </source>
</evidence>
<comment type="caution">
    <text evidence="1">The sequence shown here is derived from an EMBL/GenBank/DDBJ whole genome shotgun (WGS) entry which is preliminary data.</text>
</comment>
<sequence>MDAPHRSDRNETWLKVRMGASFWLSDFIKSHELAATNPRKREGKEPVHVGKVATGLNRTTSSKIRKALDSVISPKSKLSKPLKKPKAIRVELIVTGGNRMPRT</sequence>
<organism evidence="1 2">
    <name type="scientific">Bradyrhizobium elkanii</name>
    <dbReference type="NCBI Taxonomy" id="29448"/>
    <lineage>
        <taxon>Bacteria</taxon>
        <taxon>Pseudomonadati</taxon>
        <taxon>Pseudomonadota</taxon>
        <taxon>Alphaproteobacteria</taxon>
        <taxon>Hyphomicrobiales</taxon>
        <taxon>Nitrobacteraceae</taxon>
        <taxon>Bradyrhizobium</taxon>
    </lineage>
</organism>
<dbReference type="EMBL" id="SZZP01000021">
    <property type="protein sequence ID" value="TKV77761.1"/>
    <property type="molecule type" value="Genomic_DNA"/>
</dbReference>
<reference evidence="1 2" key="1">
    <citation type="submission" date="2019-05" db="EMBL/GenBank/DDBJ databases">
        <title>Draft Genome of Bradyrhizobium elkanii strain SEMIA 938, Used in Commercial Inoculants for Lupinus spp. in Brazil.</title>
        <authorList>
            <person name="Hungria M."/>
            <person name="Delamuta J.R.M."/>
            <person name="Ribeiro R.A."/>
            <person name="Nogueira M.A."/>
        </authorList>
    </citation>
    <scope>NUCLEOTIDE SEQUENCE [LARGE SCALE GENOMIC DNA]</scope>
    <source>
        <strain evidence="1 2">Semia 938</strain>
    </source>
</reference>
<name>A0A4U6RTX7_BRAEL</name>
<dbReference type="RefSeq" id="WP_137482295.1">
    <property type="nucleotide sequence ID" value="NZ_SZZP01000021.1"/>
</dbReference>
<evidence type="ECO:0000313" key="2">
    <source>
        <dbReference type="Proteomes" id="UP000305095"/>
    </source>
</evidence>